<dbReference type="EMBL" id="JAUHTR010000013">
    <property type="protein sequence ID" value="MDN4526619.1"/>
    <property type="molecule type" value="Genomic_DNA"/>
</dbReference>
<organism evidence="1 2">
    <name type="scientific">Fictibacillus fluitans</name>
    <dbReference type="NCBI Taxonomy" id="3058422"/>
    <lineage>
        <taxon>Bacteria</taxon>
        <taxon>Bacillati</taxon>
        <taxon>Bacillota</taxon>
        <taxon>Bacilli</taxon>
        <taxon>Bacillales</taxon>
        <taxon>Fictibacillaceae</taxon>
        <taxon>Fictibacillus</taxon>
    </lineage>
</organism>
<comment type="caution">
    <text evidence="1">The sequence shown here is derived from an EMBL/GenBank/DDBJ whole genome shotgun (WGS) entry which is preliminary data.</text>
</comment>
<accession>A0ABT8I0R3</accession>
<proteinExistence type="predicted"/>
<name>A0ABT8I0R3_9BACL</name>
<keyword evidence="2" id="KW-1185">Reference proteome</keyword>
<evidence type="ECO:0000313" key="1">
    <source>
        <dbReference type="EMBL" id="MDN4526619.1"/>
    </source>
</evidence>
<reference evidence="1" key="1">
    <citation type="submission" date="2023-07" db="EMBL/GenBank/DDBJ databases">
        <title>Fictibacillus sp. isolated from freshwater pond.</title>
        <authorList>
            <person name="Kirdat K."/>
            <person name="Bhat A."/>
            <person name="Mourya A."/>
            <person name="Yadav A."/>
        </authorList>
    </citation>
    <scope>NUCLEOTIDE SEQUENCE</scope>
    <source>
        <strain evidence="1">NE201</strain>
    </source>
</reference>
<dbReference type="Proteomes" id="UP001172721">
    <property type="component" value="Unassembled WGS sequence"/>
</dbReference>
<dbReference type="RefSeq" id="WP_301167642.1">
    <property type="nucleotide sequence ID" value="NZ_JAUHTR010000013.1"/>
</dbReference>
<protein>
    <submittedName>
        <fullName evidence="1">Uncharacterized protein</fullName>
    </submittedName>
</protein>
<evidence type="ECO:0000313" key="2">
    <source>
        <dbReference type="Proteomes" id="UP001172721"/>
    </source>
</evidence>
<sequence length="106" mass="11941">MKNYFSTAIFVLNIALAIGAVWTNSTTWVYALMAAWAIDNPHTRDISRQTTKQVGHARVSLINRCFHFYGQKLFNELNAKEEGLPPSSFLYAVLILLNIDHGIRSG</sequence>
<gene>
    <name evidence="1" type="ORF">QYB97_19215</name>
</gene>